<dbReference type="EMBL" id="GEDC01000563">
    <property type="protein sequence ID" value="JAS36735.1"/>
    <property type="molecule type" value="Transcribed_RNA"/>
</dbReference>
<evidence type="ECO:0000313" key="2">
    <source>
        <dbReference type="EMBL" id="JAS36735.1"/>
    </source>
</evidence>
<reference evidence="2" key="1">
    <citation type="submission" date="2015-12" db="EMBL/GenBank/DDBJ databases">
        <title>De novo transcriptome assembly of four potential Pierce s Disease insect vectors from Arizona vineyards.</title>
        <authorList>
            <person name="Tassone E.E."/>
        </authorList>
    </citation>
    <scope>NUCLEOTIDE SEQUENCE</scope>
</reference>
<protein>
    <submittedName>
        <fullName evidence="2">Uncharacterized protein</fullName>
    </submittedName>
</protein>
<organism evidence="2">
    <name type="scientific">Clastoptera arizonana</name>
    <name type="common">Arizona spittle bug</name>
    <dbReference type="NCBI Taxonomy" id="38151"/>
    <lineage>
        <taxon>Eukaryota</taxon>
        <taxon>Metazoa</taxon>
        <taxon>Ecdysozoa</taxon>
        <taxon>Arthropoda</taxon>
        <taxon>Hexapoda</taxon>
        <taxon>Insecta</taxon>
        <taxon>Pterygota</taxon>
        <taxon>Neoptera</taxon>
        <taxon>Paraneoptera</taxon>
        <taxon>Hemiptera</taxon>
        <taxon>Auchenorrhyncha</taxon>
        <taxon>Cercopoidea</taxon>
        <taxon>Clastopteridae</taxon>
        <taxon>Clastoptera</taxon>
    </lineage>
</organism>
<name>A0A1B6EFP2_9HEMI</name>
<dbReference type="AlphaFoldDB" id="A0A1B6EFP2"/>
<accession>A0A1B6EFP2</accession>
<sequence length="264" mass="30682">MQQTFMMVKKRRLGNSTSPSSSRIRLESNISDVDDVMLARDRLKGALEEVMINVYDSESSHEDTNLPPLIPVKSPPLIKKEVKVATRRRKRKDRDLDMDFHHTYVMKLYDRSVDLAQFSESTPLYPICRAWMANNPRASYNTVQQRSPTPEITNEVEDFSNSTDKINLESNCDYIKDIYKLPQPSMTGVKIRIPPTEPIELQEFILSTENEVPPMKENLLRDHLERWSQIRKKWLAAASENESRYAESGRILTAIYKRAQKSYL</sequence>
<feature type="region of interest" description="Disordered" evidence="1">
    <location>
        <begin position="1"/>
        <end position="23"/>
    </location>
</feature>
<dbReference type="GO" id="GO:0017053">
    <property type="term" value="C:transcription repressor complex"/>
    <property type="evidence" value="ECO:0007669"/>
    <property type="project" value="InterPro"/>
</dbReference>
<dbReference type="GO" id="GO:0031523">
    <property type="term" value="C:Myb complex"/>
    <property type="evidence" value="ECO:0007669"/>
    <property type="project" value="TreeGrafter"/>
</dbReference>
<dbReference type="PANTHER" id="PTHR31336:SF3">
    <property type="entry name" value="PROTEIN LIN-37 HOMOLOG"/>
    <property type="match status" value="1"/>
</dbReference>
<dbReference type="PANTHER" id="PTHR31336">
    <property type="entry name" value="LIN37 HOMOLOG"/>
    <property type="match status" value="1"/>
</dbReference>
<feature type="compositionally biased region" description="Polar residues" evidence="1">
    <location>
        <begin position="14"/>
        <end position="23"/>
    </location>
</feature>
<evidence type="ECO:0000256" key="1">
    <source>
        <dbReference type="SAM" id="MobiDB-lite"/>
    </source>
</evidence>
<gene>
    <name evidence="2" type="ORF">g.24627</name>
</gene>
<dbReference type="InterPro" id="IPR028226">
    <property type="entry name" value="LIN37"/>
</dbReference>
<dbReference type="Pfam" id="PF15306">
    <property type="entry name" value="LIN37"/>
    <property type="match status" value="1"/>
</dbReference>
<proteinExistence type="predicted"/>
<dbReference type="GO" id="GO:0000122">
    <property type="term" value="P:negative regulation of transcription by RNA polymerase II"/>
    <property type="evidence" value="ECO:0007669"/>
    <property type="project" value="TreeGrafter"/>
</dbReference>